<name>A0AAV8WZH2_9CUCU</name>
<gene>
    <name evidence="2" type="ORF">NQ314_015264</name>
</gene>
<protein>
    <submittedName>
        <fullName evidence="2">Uncharacterized protein</fullName>
    </submittedName>
</protein>
<proteinExistence type="predicted"/>
<sequence length="209" mass="23102">MNESTRQQEHEAAYGLLSLSQKPTKTSTTHSQSDIGLLRSSSPVSNNDLFMSTEEIAYVSKTSYAKNKILDEHNSLSFSTTTKNNEVTTFATSEETAEAQNIRNYLGKSSVNRPLTYPYTSALNERDVLPSNNTEIINRVSCNETVLNNVESSPEPKCIKQFHVIQKYAVPLMQPLSPKISVPGSPSQGSPPPKKLENTYSSPEKSVNK</sequence>
<comment type="caution">
    <text evidence="2">The sequence shown here is derived from an EMBL/GenBank/DDBJ whole genome shotgun (WGS) entry which is preliminary data.</text>
</comment>
<keyword evidence="3" id="KW-1185">Reference proteome</keyword>
<dbReference type="Proteomes" id="UP001162156">
    <property type="component" value="Unassembled WGS sequence"/>
</dbReference>
<feature type="compositionally biased region" description="Polar residues" evidence="1">
    <location>
        <begin position="198"/>
        <end position="209"/>
    </location>
</feature>
<organism evidence="2 3">
    <name type="scientific">Rhamnusium bicolor</name>
    <dbReference type="NCBI Taxonomy" id="1586634"/>
    <lineage>
        <taxon>Eukaryota</taxon>
        <taxon>Metazoa</taxon>
        <taxon>Ecdysozoa</taxon>
        <taxon>Arthropoda</taxon>
        <taxon>Hexapoda</taxon>
        <taxon>Insecta</taxon>
        <taxon>Pterygota</taxon>
        <taxon>Neoptera</taxon>
        <taxon>Endopterygota</taxon>
        <taxon>Coleoptera</taxon>
        <taxon>Polyphaga</taxon>
        <taxon>Cucujiformia</taxon>
        <taxon>Chrysomeloidea</taxon>
        <taxon>Cerambycidae</taxon>
        <taxon>Lepturinae</taxon>
        <taxon>Rhagiini</taxon>
        <taxon>Rhamnusium</taxon>
    </lineage>
</organism>
<feature type="region of interest" description="Disordered" evidence="1">
    <location>
        <begin position="176"/>
        <end position="209"/>
    </location>
</feature>
<dbReference type="EMBL" id="JANEYF010004229">
    <property type="protein sequence ID" value="KAJ8931786.1"/>
    <property type="molecule type" value="Genomic_DNA"/>
</dbReference>
<evidence type="ECO:0000313" key="2">
    <source>
        <dbReference type="EMBL" id="KAJ8931786.1"/>
    </source>
</evidence>
<dbReference type="AlphaFoldDB" id="A0AAV8WZH2"/>
<evidence type="ECO:0000256" key="1">
    <source>
        <dbReference type="SAM" id="MobiDB-lite"/>
    </source>
</evidence>
<evidence type="ECO:0000313" key="3">
    <source>
        <dbReference type="Proteomes" id="UP001162156"/>
    </source>
</evidence>
<feature type="region of interest" description="Disordered" evidence="1">
    <location>
        <begin position="16"/>
        <end position="39"/>
    </location>
</feature>
<feature type="compositionally biased region" description="Polar residues" evidence="1">
    <location>
        <begin position="18"/>
        <end position="39"/>
    </location>
</feature>
<accession>A0AAV8WZH2</accession>
<reference evidence="2" key="1">
    <citation type="journal article" date="2023" name="Insect Mol. Biol.">
        <title>Genome sequencing provides insights into the evolution of gene families encoding plant cell wall-degrading enzymes in longhorned beetles.</title>
        <authorList>
            <person name="Shin N.R."/>
            <person name="Okamura Y."/>
            <person name="Kirsch R."/>
            <person name="Pauchet Y."/>
        </authorList>
    </citation>
    <scope>NUCLEOTIDE SEQUENCE</scope>
    <source>
        <strain evidence="2">RBIC_L_NR</strain>
    </source>
</reference>